<dbReference type="InterPro" id="IPR050445">
    <property type="entry name" value="Bact_polysacc_biosynth/exp"/>
</dbReference>
<dbReference type="Pfam" id="PF13614">
    <property type="entry name" value="AAA_31"/>
    <property type="match status" value="1"/>
</dbReference>
<keyword evidence="8" id="KW-0829">Tyrosine-protein kinase</keyword>
<evidence type="ECO:0000256" key="4">
    <source>
        <dbReference type="ARBA" id="ARBA00022679"/>
    </source>
</evidence>
<comment type="caution">
    <text evidence="13">The sequence shown here is derived from an EMBL/GenBank/DDBJ whole genome shotgun (WGS) entry which is preliminary data.</text>
</comment>
<organism evidence="13 14">
    <name type="scientific">Phocaeicola plebeius</name>
    <dbReference type="NCBI Taxonomy" id="310297"/>
    <lineage>
        <taxon>Bacteria</taxon>
        <taxon>Pseudomonadati</taxon>
        <taxon>Bacteroidota</taxon>
        <taxon>Bacteroidia</taxon>
        <taxon>Bacteroidales</taxon>
        <taxon>Bacteroidaceae</taxon>
        <taxon>Phocaeicola</taxon>
    </lineage>
</organism>
<dbReference type="PANTHER" id="PTHR32309:SF13">
    <property type="entry name" value="FERRIC ENTEROBACTIN TRANSPORT PROTEIN FEPE"/>
    <property type="match status" value="1"/>
</dbReference>
<evidence type="ECO:0000256" key="3">
    <source>
        <dbReference type="ARBA" id="ARBA00011903"/>
    </source>
</evidence>
<dbReference type="PANTHER" id="PTHR32309">
    <property type="entry name" value="TYROSINE-PROTEIN KINASE"/>
    <property type="match status" value="1"/>
</dbReference>
<gene>
    <name evidence="13" type="ORF">DWZ34_16095</name>
</gene>
<dbReference type="GO" id="GO:0005524">
    <property type="term" value="F:ATP binding"/>
    <property type="evidence" value="ECO:0007669"/>
    <property type="project" value="UniProtKB-KW"/>
</dbReference>
<dbReference type="Gene3D" id="3.40.50.300">
    <property type="entry name" value="P-loop containing nucleotide triphosphate hydrolases"/>
    <property type="match status" value="1"/>
</dbReference>
<comment type="catalytic activity">
    <reaction evidence="9">
        <text>L-tyrosyl-[protein] + ATP = O-phospho-L-tyrosyl-[protein] + ADP + H(+)</text>
        <dbReference type="Rhea" id="RHEA:10596"/>
        <dbReference type="Rhea" id="RHEA-COMP:10136"/>
        <dbReference type="Rhea" id="RHEA-COMP:20101"/>
        <dbReference type="ChEBI" id="CHEBI:15378"/>
        <dbReference type="ChEBI" id="CHEBI:30616"/>
        <dbReference type="ChEBI" id="CHEBI:46858"/>
        <dbReference type="ChEBI" id="CHEBI:61978"/>
        <dbReference type="ChEBI" id="CHEBI:456216"/>
        <dbReference type="EC" id="2.7.10.2"/>
    </reaction>
</comment>
<evidence type="ECO:0000313" key="13">
    <source>
        <dbReference type="EMBL" id="RHM92217.1"/>
    </source>
</evidence>
<keyword evidence="7" id="KW-0067">ATP-binding</keyword>
<evidence type="ECO:0000259" key="11">
    <source>
        <dbReference type="Pfam" id="PF13614"/>
    </source>
</evidence>
<dbReference type="InterPro" id="IPR032807">
    <property type="entry name" value="GNVR"/>
</dbReference>
<dbReference type="EC" id="2.7.10.2" evidence="3"/>
<keyword evidence="10" id="KW-0472">Membrane</keyword>
<feature type="transmembrane region" description="Helical" evidence="10">
    <location>
        <begin position="27"/>
        <end position="45"/>
    </location>
</feature>
<evidence type="ECO:0000256" key="10">
    <source>
        <dbReference type="SAM" id="Phobius"/>
    </source>
</evidence>
<keyword evidence="10" id="KW-1133">Transmembrane helix</keyword>
<dbReference type="AlphaFoldDB" id="A0A415SSW1"/>
<dbReference type="InterPro" id="IPR025669">
    <property type="entry name" value="AAA_dom"/>
</dbReference>
<dbReference type="GO" id="GO:0004715">
    <property type="term" value="F:non-membrane spanning protein tyrosine kinase activity"/>
    <property type="evidence" value="ECO:0007669"/>
    <property type="project" value="UniProtKB-EC"/>
</dbReference>
<reference evidence="13 14" key="1">
    <citation type="submission" date="2018-08" db="EMBL/GenBank/DDBJ databases">
        <title>A genome reference for cultivated species of the human gut microbiota.</title>
        <authorList>
            <person name="Zou Y."/>
            <person name="Xue W."/>
            <person name="Luo G."/>
        </authorList>
    </citation>
    <scope>NUCLEOTIDE SEQUENCE [LARGE SCALE GENOMIC DNA]</scope>
    <source>
        <strain evidence="13 14">AF31-28B-AC</strain>
    </source>
</reference>
<name>A0A415SSW1_9BACT</name>
<evidence type="ECO:0000256" key="5">
    <source>
        <dbReference type="ARBA" id="ARBA00022741"/>
    </source>
</evidence>
<evidence type="ECO:0000256" key="8">
    <source>
        <dbReference type="ARBA" id="ARBA00023137"/>
    </source>
</evidence>
<dbReference type="GO" id="GO:0042802">
    <property type="term" value="F:identical protein binding"/>
    <property type="evidence" value="ECO:0007669"/>
    <property type="project" value="UniProtKB-ARBA"/>
</dbReference>
<dbReference type="SUPFAM" id="SSF52540">
    <property type="entry name" value="P-loop containing nucleoside triphosphate hydrolases"/>
    <property type="match status" value="1"/>
</dbReference>
<protein>
    <recommendedName>
        <fullName evidence="3">non-specific protein-tyrosine kinase</fullName>
        <ecNumber evidence="3">2.7.10.2</ecNumber>
    </recommendedName>
</protein>
<feature type="transmembrane region" description="Helical" evidence="10">
    <location>
        <begin position="493"/>
        <end position="515"/>
    </location>
</feature>
<comment type="similarity">
    <text evidence="1">Belongs to the CpsD/CapB family.</text>
</comment>
<dbReference type="FunFam" id="3.40.50.300:FF:000527">
    <property type="entry name" value="Tyrosine-protein kinase etk"/>
    <property type="match status" value="1"/>
</dbReference>
<dbReference type="CDD" id="cd05387">
    <property type="entry name" value="BY-kinase"/>
    <property type="match status" value="1"/>
</dbReference>
<dbReference type="GO" id="GO:0005886">
    <property type="term" value="C:plasma membrane"/>
    <property type="evidence" value="ECO:0007669"/>
    <property type="project" value="TreeGrafter"/>
</dbReference>
<dbReference type="NCBIfam" id="TIGR01007">
    <property type="entry name" value="eps_fam"/>
    <property type="match status" value="1"/>
</dbReference>
<dbReference type="EMBL" id="QRQK01000045">
    <property type="protein sequence ID" value="RHM92217.1"/>
    <property type="molecule type" value="Genomic_DNA"/>
</dbReference>
<dbReference type="InterPro" id="IPR027417">
    <property type="entry name" value="P-loop_NTPase"/>
</dbReference>
<dbReference type="Pfam" id="PF13807">
    <property type="entry name" value="GNVR"/>
    <property type="match status" value="1"/>
</dbReference>
<sequence>MQTNNSSNKNDQGLNIVDLFMYLASQWKWFLLSILICGGIAWYNYARAPLVYFRSATVIIKDPSNKASTSGLDRFDNFINKVNVANEILQFRSKKLMREVVQRVHADVSYQIKDGLRSNELYNESPVLVSLPDALPEQSFSFTMTLKDAKTVTLSDFSGIEAKPSYEVALNDTVAIIEGMNVVVTATNYLRDSWLNTPIRVQKLPVESMVNYYKNALGIQQEEEEASILTLALKDSSPARAEDVLNTLITVYNEEAIKEKNQVAVNTANFINERLIIIERELGNVESNLESFKQRNQIVDIASSAGMYMTESQKYNADAMELETQLRLANFIKDYLTDPSKETDLIPSNTGISDMNIENQISLYNAAKLKRDHLIDDSSVNNPVVQELNNSLRAMKQSIIRAVDNMIVSLNVKRNDAQNREMRAQDRVTAIPTKERQMLSIERQQKIKEALYLFLLNKREENALSQAMADNNARVIDGAEGSNAPISPNRNRILLLGLLVGIALPGAVCLAILFMDTRVHGRKDIEGVTSVPYLGEIPLDKEAMKDHRKKVMAVKEQGDDIVSEAFRILRTNMAFLSKKDKPAQVITFTSFNIGAGKTFIARNLSMSLAYMKKRVVMVDLDIRKGTLSRHFGHYHVGVTNYLSDNTVKVDDIIQHQEGFDLIPAGILAPNPAELLMDNRLDELMSELRTRYDYIIADNVPVGLIADATIANRIADLTIFVVRAGKLDRRQLPDIEKLYQEKKLKNMALVLNGANPERHGYGYSYGYGYGYGYGTKKKKTFFLK</sequence>
<feature type="domain" description="Tyrosine-protein kinase G-rich" evidence="12">
    <location>
        <begin position="435"/>
        <end position="509"/>
    </location>
</feature>
<keyword evidence="10" id="KW-0812">Transmembrane</keyword>
<dbReference type="InterPro" id="IPR005702">
    <property type="entry name" value="Wzc-like_C"/>
</dbReference>
<keyword evidence="5" id="KW-0547">Nucleotide-binding</keyword>
<evidence type="ECO:0000256" key="9">
    <source>
        <dbReference type="ARBA" id="ARBA00051245"/>
    </source>
</evidence>
<keyword evidence="6" id="KW-0418">Kinase</keyword>
<evidence type="ECO:0000259" key="12">
    <source>
        <dbReference type="Pfam" id="PF13807"/>
    </source>
</evidence>
<evidence type="ECO:0000256" key="7">
    <source>
        <dbReference type="ARBA" id="ARBA00022840"/>
    </source>
</evidence>
<dbReference type="Proteomes" id="UP000285109">
    <property type="component" value="Unassembled WGS sequence"/>
</dbReference>
<evidence type="ECO:0000256" key="2">
    <source>
        <dbReference type="ARBA" id="ARBA00008883"/>
    </source>
</evidence>
<comment type="similarity">
    <text evidence="2">Belongs to the etk/wzc family.</text>
</comment>
<evidence type="ECO:0000313" key="14">
    <source>
        <dbReference type="Proteomes" id="UP000285109"/>
    </source>
</evidence>
<keyword evidence="4" id="KW-0808">Transferase</keyword>
<accession>A0A415SSW1</accession>
<feature type="domain" description="AAA" evidence="11">
    <location>
        <begin position="584"/>
        <end position="721"/>
    </location>
</feature>
<dbReference type="RefSeq" id="WP_118494957.1">
    <property type="nucleotide sequence ID" value="NZ_CBCTCL010000084.1"/>
</dbReference>
<proteinExistence type="inferred from homology"/>
<evidence type="ECO:0000256" key="1">
    <source>
        <dbReference type="ARBA" id="ARBA00007316"/>
    </source>
</evidence>
<evidence type="ECO:0000256" key="6">
    <source>
        <dbReference type="ARBA" id="ARBA00022777"/>
    </source>
</evidence>